<reference evidence="2" key="1">
    <citation type="journal article" date="2021" name="Open Biol.">
        <title>Shared evolutionary footprints suggest mitochondrial oxidative damage underlies multiple complex I losses in fungi.</title>
        <authorList>
            <person name="Schikora-Tamarit M.A."/>
            <person name="Marcet-Houben M."/>
            <person name="Nosek J."/>
            <person name="Gabaldon T."/>
        </authorList>
    </citation>
    <scope>NUCLEOTIDE SEQUENCE</scope>
    <source>
        <strain evidence="2">CBS2887</strain>
    </source>
</reference>
<organism evidence="2 3">
    <name type="scientific">Wickerhamomyces pijperi</name>
    <name type="common">Yeast</name>
    <name type="synonym">Pichia pijperi</name>
    <dbReference type="NCBI Taxonomy" id="599730"/>
    <lineage>
        <taxon>Eukaryota</taxon>
        <taxon>Fungi</taxon>
        <taxon>Dikarya</taxon>
        <taxon>Ascomycota</taxon>
        <taxon>Saccharomycotina</taxon>
        <taxon>Saccharomycetes</taxon>
        <taxon>Phaffomycetales</taxon>
        <taxon>Wickerhamomycetaceae</taxon>
        <taxon>Wickerhamomyces</taxon>
    </lineage>
</organism>
<name>A0A9P8Q9Z4_WICPI</name>
<accession>A0A9P8Q9Z4</accession>
<feature type="compositionally biased region" description="Low complexity" evidence="1">
    <location>
        <begin position="97"/>
        <end position="108"/>
    </location>
</feature>
<evidence type="ECO:0000256" key="1">
    <source>
        <dbReference type="SAM" id="MobiDB-lite"/>
    </source>
</evidence>
<proteinExistence type="predicted"/>
<dbReference type="EMBL" id="JAEUBG010001815">
    <property type="protein sequence ID" value="KAH3685752.1"/>
    <property type="molecule type" value="Genomic_DNA"/>
</dbReference>
<dbReference type="Proteomes" id="UP000774326">
    <property type="component" value="Unassembled WGS sequence"/>
</dbReference>
<feature type="region of interest" description="Disordered" evidence="1">
    <location>
        <begin position="87"/>
        <end position="115"/>
    </location>
</feature>
<keyword evidence="3" id="KW-1185">Reference proteome</keyword>
<comment type="caution">
    <text evidence="2">The sequence shown here is derived from an EMBL/GenBank/DDBJ whole genome shotgun (WGS) entry which is preliminary data.</text>
</comment>
<gene>
    <name evidence="2" type="ORF">WICPIJ_003271</name>
</gene>
<dbReference type="AlphaFoldDB" id="A0A9P8Q9Z4"/>
<evidence type="ECO:0000313" key="2">
    <source>
        <dbReference type="EMBL" id="KAH3685752.1"/>
    </source>
</evidence>
<reference evidence="2" key="2">
    <citation type="submission" date="2021-01" db="EMBL/GenBank/DDBJ databases">
        <authorList>
            <person name="Schikora-Tamarit M.A."/>
        </authorList>
    </citation>
    <scope>NUCLEOTIDE SEQUENCE</scope>
    <source>
        <strain evidence="2">CBS2887</strain>
    </source>
</reference>
<evidence type="ECO:0000313" key="3">
    <source>
        <dbReference type="Proteomes" id="UP000774326"/>
    </source>
</evidence>
<protein>
    <submittedName>
        <fullName evidence="2">Uncharacterized protein</fullName>
    </submittedName>
</protein>
<sequence length="115" mass="12860">MVIHTHSSISLSSLLALRVNPSAMKSSGSDVQAEYLMCVNSFEFVCGRMERSFLGTMLSSEKFTVLELLELEVSEYDFLLVVELRRRGADSSESESEPYIPSESNESSAFPEYCL</sequence>